<dbReference type="Gene3D" id="3.40.190.10">
    <property type="entry name" value="Periplasmic binding protein-like II"/>
    <property type="match status" value="2"/>
</dbReference>
<dbReference type="InterPro" id="IPR000847">
    <property type="entry name" value="LysR_HTH_N"/>
</dbReference>
<gene>
    <name evidence="6" type="ORF">BTO08_20750</name>
</gene>
<dbReference type="PANTHER" id="PTHR30579:SF7">
    <property type="entry name" value="HTH-TYPE TRANSCRIPTIONAL REGULATOR LRHA-RELATED"/>
    <property type="match status" value="1"/>
</dbReference>
<feature type="domain" description="HTH lysR-type" evidence="5">
    <location>
        <begin position="1"/>
        <end position="58"/>
    </location>
</feature>
<proteinExistence type="inferred from homology"/>
<reference evidence="6 7" key="1">
    <citation type="submission" date="2016-12" db="EMBL/GenBank/DDBJ databases">
        <title>Diversity of luminous bacteria.</title>
        <authorList>
            <person name="Yoshizawa S."/>
            <person name="Kogure K."/>
        </authorList>
    </citation>
    <scope>NUCLEOTIDE SEQUENCE [LARGE SCALE GENOMIC DNA]</scope>
    <source>
        <strain evidence="6 7">LC1-200</strain>
    </source>
</reference>
<dbReference type="InterPro" id="IPR036390">
    <property type="entry name" value="WH_DNA-bd_sf"/>
</dbReference>
<dbReference type="Gene3D" id="1.10.10.10">
    <property type="entry name" value="Winged helix-like DNA-binding domain superfamily/Winged helix DNA-binding domain"/>
    <property type="match status" value="1"/>
</dbReference>
<protein>
    <submittedName>
        <fullName evidence="6">LysR family transcriptional regulator</fullName>
    </submittedName>
</protein>
<evidence type="ECO:0000313" key="6">
    <source>
        <dbReference type="EMBL" id="PQJ62658.1"/>
    </source>
</evidence>
<comment type="caution">
    <text evidence="6">The sequence shown here is derived from an EMBL/GenBank/DDBJ whole genome shotgun (WGS) entry which is preliminary data.</text>
</comment>
<evidence type="ECO:0000313" key="7">
    <source>
        <dbReference type="Proteomes" id="UP000238730"/>
    </source>
</evidence>
<dbReference type="InterPro" id="IPR036388">
    <property type="entry name" value="WH-like_DNA-bd_sf"/>
</dbReference>
<keyword evidence="3" id="KW-0238">DNA-binding</keyword>
<evidence type="ECO:0000256" key="4">
    <source>
        <dbReference type="ARBA" id="ARBA00023163"/>
    </source>
</evidence>
<dbReference type="EMBL" id="MSCJ01000003">
    <property type="protein sequence ID" value="PQJ62658.1"/>
    <property type="molecule type" value="Genomic_DNA"/>
</dbReference>
<dbReference type="Proteomes" id="UP000238730">
    <property type="component" value="Unassembled WGS sequence"/>
</dbReference>
<keyword evidence="4" id="KW-0804">Transcription</keyword>
<dbReference type="InterPro" id="IPR005119">
    <property type="entry name" value="LysR_subst-bd"/>
</dbReference>
<dbReference type="AlphaFoldDB" id="A0A2S7VKR1"/>
<organism evidence="6 7">
    <name type="scientific">Photobacterium angustum</name>
    <dbReference type="NCBI Taxonomy" id="661"/>
    <lineage>
        <taxon>Bacteria</taxon>
        <taxon>Pseudomonadati</taxon>
        <taxon>Pseudomonadota</taxon>
        <taxon>Gammaproteobacteria</taxon>
        <taxon>Vibrionales</taxon>
        <taxon>Vibrionaceae</taxon>
        <taxon>Photobacterium</taxon>
    </lineage>
</organism>
<dbReference type="OrthoDB" id="5723059at2"/>
<dbReference type="Pfam" id="PF00126">
    <property type="entry name" value="HTH_1"/>
    <property type="match status" value="1"/>
</dbReference>
<dbReference type="PRINTS" id="PR00039">
    <property type="entry name" value="HTHLYSR"/>
</dbReference>
<dbReference type="FunFam" id="1.10.10.10:FF:000001">
    <property type="entry name" value="LysR family transcriptional regulator"/>
    <property type="match status" value="1"/>
</dbReference>
<evidence type="ECO:0000256" key="3">
    <source>
        <dbReference type="ARBA" id="ARBA00023125"/>
    </source>
</evidence>
<comment type="similarity">
    <text evidence="1">Belongs to the LysR transcriptional regulatory family.</text>
</comment>
<evidence type="ECO:0000259" key="5">
    <source>
        <dbReference type="PROSITE" id="PS50931"/>
    </source>
</evidence>
<keyword evidence="2" id="KW-0805">Transcription regulation</keyword>
<evidence type="ECO:0000256" key="2">
    <source>
        <dbReference type="ARBA" id="ARBA00023015"/>
    </source>
</evidence>
<dbReference type="RefSeq" id="WP_105062447.1">
    <property type="nucleotide sequence ID" value="NZ_MSCJ01000003.1"/>
</dbReference>
<evidence type="ECO:0000256" key="1">
    <source>
        <dbReference type="ARBA" id="ARBA00009437"/>
    </source>
</evidence>
<dbReference type="PROSITE" id="PS50931">
    <property type="entry name" value="HTH_LYSR"/>
    <property type="match status" value="1"/>
</dbReference>
<dbReference type="GO" id="GO:0003700">
    <property type="term" value="F:DNA-binding transcription factor activity"/>
    <property type="evidence" value="ECO:0007669"/>
    <property type="project" value="InterPro"/>
</dbReference>
<sequence length="287" mass="32001">MDIDALRSFLAFVETGSFTRAAKQSFRTQSAISMQMKKLEDELNTQLFTKDGRMLVLTEDGQRLATHATQIIATHDEALLELKNKLPQQTIHLGCPDDYAESILPYIVALLREEHPHISLQITCAPSVHLKGLLDSNRLDLAIVTRSPTSQEGYFLQTDKGIWVGSPHHDIVNQQPLPIVLFQRDCKFHSAAIEGLIKRNRHYQLVSCCSSATANKGLVRQGLAISAMAKCSMPNDLIELTAPHLPSLPVVDIVLSLPSKPHLLLSPESINRMIDRYQCEQFAAEKC</sequence>
<dbReference type="SUPFAM" id="SSF46785">
    <property type="entry name" value="Winged helix' DNA-binding domain"/>
    <property type="match status" value="1"/>
</dbReference>
<dbReference type="SUPFAM" id="SSF53850">
    <property type="entry name" value="Periplasmic binding protein-like II"/>
    <property type="match status" value="1"/>
</dbReference>
<dbReference type="PANTHER" id="PTHR30579">
    <property type="entry name" value="TRANSCRIPTIONAL REGULATOR"/>
    <property type="match status" value="1"/>
</dbReference>
<dbReference type="Pfam" id="PF03466">
    <property type="entry name" value="LysR_substrate"/>
    <property type="match status" value="1"/>
</dbReference>
<dbReference type="InterPro" id="IPR050176">
    <property type="entry name" value="LTTR"/>
</dbReference>
<accession>A0A2S7VKR1</accession>
<name>A0A2S7VKR1_PHOAN</name>
<dbReference type="GO" id="GO:0003677">
    <property type="term" value="F:DNA binding"/>
    <property type="evidence" value="ECO:0007669"/>
    <property type="project" value="UniProtKB-KW"/>
</dbReference>